<dbReference type="Pfam" id="PF13385">
    <property type="entry name" value="Laminin_G_3"/>
    <property type="match status" value="1"/>
</dbReference>
<accession>A0A8J3Y6D5</accession>
<keyword evidence="2" id="KW-0732">Signal</keyword>
<sequence length="271" mass="28251">MRALAVLTAAVAFAAGLALAGQAAFRQSSAAPAPAAPSPIASPSADPSSPEAPAPGQAAAGSYSVRYFFDGGARQPVLDSTSAHPLRVLTAQGGAIRHVPRAGGWALQFPPRCRVAASTCPRVILQGSRDDSLNPYTRPLRYGAAVLMTRNDTASGANVLQKGYSVGGASQYKLQVDHLAGKPSCVVASRTTIYRAESRYTVADGRWHALACTRIGNRLTLYVDGAQRASRYVPTTLSIANTEPLRIGGKGTAPNNDQYAGQIDNVYVTIG</sequence>
<feature type="region of interest" description="Disordered" evidence="1">
    <location>
        <begin position="31"/>
        <end position="57"/>
    </location>
</feature>
<feature type="signal peptide" evidence="2">
    <location>
        <begin position="1"/>
        <end position="20"/>
    </location>
</feature>
<protein>
    <recommendedName>
        <fullName evidence="5">Concanavalin A-like lectin/glucanase superfamily protein</fullName>
    </recommendedName>
</protein>
<dbReference type="Proteomes" id="UP000652013">
    <property type="component" value="Unassembled WGS sequence"/>
</dbReference>
<comment type="caution">
    <text evidence="3">The sequence shown here is derived from an EMBL/GenBank/DDBJ whole genome shotgun (WGS) entry which is preliminary data.</text>
</comment>
<organism evidence="3 4">
    <name type="scientific">Spirilliplanes yamanashiensis</name>
    <dbReference type="NCBI Taxonomy" id="42233"/>
    <lineage>
        <taxon>Bacteria</taxon>
        <taxon>Bacillati</taxon>
        <taxon>Actinomycetota</taxon>
        <taxon>Actinomycetes</taxon>
        <taxon>Micromonosporales</taxon>
        <taxon>Micromonosporaceae</taxon>
        <taxon>Spirilliplanes</taxon>
    </lineage>
</organism>
<dbReference type="Gene3D" id="2.60.120.200">
    <property type="match status" value="1"/>
</dbReference>
<feature type="chain" id="PRO_5038755100" description="Concanavalin A-like lectin/glucanase superfamily protein" evidence="2">
    <location>
        <begin position="21"/>
        <end position="271"/>
    </location>
</feature>
<dbReference type="RefSeq" id="WP_239107296.1">
    <property type="nucleotide sequence ID" value="NZ_BAAAGJ010000009.1"/>
</dbReference>
<dbReference type="SUPFAM" id="SSF49899">
    <property type="entry name" value="Concanavalin A-like lectins/glucanases"/>
    <property type="match status" value="1"/>
</dbReference>
<evidence type="ECO:0000313" key="4">
    <source>
        <dbReference type="Proteomes" id="UP000652013"/>
    </source>
</evidence>
<dbReference type="CDD" id="cd00110">
    <property type="entry name" value="LamG"/>
    <property type="match status" value="1"/>
</dbReference>
<dbReference type="InterPro" id="IPR013320">
    <property type="entry name" value="ConA-like_dom_sf"/>
</dbReference>
<dbReference type="InterPro" id="IPR001791">
    <property type="entry name" value="Laminin_G"/>
</dbReference>
<evidence type="ECO:0000256" key="1">
    <source>
        <dbReference type="SAM" id="MobiDB-lite"/>
    </source>
</evidence>
<evidence type="ECO:0008006" key="5">
    <source>
        <dbReference type="Google" id="ProtNLM"/>
    </source>
</evidence>
<dbReference type="EMBL" id="BOOY01000014">
    <property type="protein sequence ID" value="GIJ02686.1"/>
    <property type="molecule type" value="Genomic_DNA"/>
</dbReference>
<dbReference type="AlphaFoldDB" id="A0A8J3Y6D5"/>
<gene>
    <name evidence="3" type="ORF">Sya03_20380</name>
</gene>
<evidence type="ECO:0000313" key="3">
    <source>
        <dbReference type="EMBL" id="GIJ02686.1"/>
    </source>
</evidence>
<name>A0A8J3Y6D5_9ACTN</name>
<keyword evidence="4" id="KW-1185">Reference proteome</keyword>
<reference evidence="3" key="1">
    <citation type="submission" date="2021-01" db="EMBL/GenBank/DDBJ databases">
        <title>Whole genome shotgun sequence of Spirilliplanes yamanashiensis NBRC 15828.</title>
        <authorList>
            <person name="Komaki H."/>
            <person name="Tamura T."/>
        </authorList>
    </citation>
    <scope>NUCLEOTIDE SEQUENCE</scope>
    <source>
        <strain evidence="3">NBRC 15828</strain>
    </source>
</reference>
<evidence type="ECO:0000256" key="2">
    <source>
        <dbReference type="SAM" id="SignalP"/>
    </source>
</evidence>
<proteinExistence type="predicted"/>